<dbReference type="SUPFAM" id="SSF52540">
    <property type="entry name" value="P-loop containing nucleoside triphosphate hydrolases"/>
    <property type="match status" value="1"/>
</dbReference>
<dbReference type="AlphaFoldDB" id="A0A197JVU7"/>
<protein>
    <recommendedName>
        <fullName evidence="1">ATP-dependent DNA helicase</fullName>
        <ecNumber evidence="1">5.6.2.3</ecNumber>
    </recommendedName>
</protein>
<dbReference type="STRING" id="1314771.A0A197JVU7"/>
<dbReference type="Gene3D" id="3.40.50.300">
    <property type="entry name" value="P-loop containing nucleotide triphosphate hydrolases"/>
    <property type="match status" value="1"/>
</dbReference>
<dbReference type="OrthoDB" id="2445347at2759"/>
<keyword evidence="1" id="KW-0067">ATP-binding</keyword>
<keyword evidence="1" id="KW-0547">Nucleotide-binding</keyword>
<dbReference type="GO" id="GO:0016887">
    <property type="term" value="F:ATP hydrolysis activity"/>
    <property type="evidence" value="ECO:0007669"/>
    <property type="project" value="RHEA"/>
</dbReference>
<comment type="catalytic activity">
    <reaction evidence="1">
        <text>ATP + H2O = ADP + phosphate + H(+)</text>
        <dbReference type="Rhea" id="RHEA:13065"/>
        <dbReference type="ChEBI" id="CHEBI:15377"/>
        <dbReference type="ChEBI" id="CHEBI:15378"/>
        <dbReference type="ChEBI" id="CHEBI:30616"/>
        <dbReference type="ChEBI" id="CHEBI:43474"/>
        <dbReference type="ChEBI" id="CHEBI:456216"/>
        <dbReference type="EC" id="5.6.2.3"/>
    </reaction>
</comment>
<keyword evidence="1" id="KW-0234">DNA repair</keyword>
<dbReference type="GO" id="GO:0000723">
    <property type="term" value="P:telomere maintenance"/>
    <property type="evidence" value="ECO:0007669"/>
    <property type="project" value="InterPro"/>
</dbReference>
<dbReference type="EC" id="5.6.2.3" evidence="1"/>
<dbReference type="GO" id="GO:0006281">
    <property type="term" value="P:DNA repair"/>
    <property type="evidence" value="ECO:0007669"/>
    <property type="project" value="UniProtKB-KW"/>
</dbReference>
<keyword evidence="1" id="KW-0227">DNA damage</keyword>
<gene>
    <name evidence="3" type="ORF">K457DRAFT_19232</name>
</gene>
<dbReference type="Proteomes" id="UP000078512">
    <property type="component" value="Unassembled WGS sequence"/>
</dbReference>
<keyword evidence="1" id="KW-0347">Helicase</keyword>
<accession>A0A197JVU7</accession>
<feature type="domain" description="DNA helicase Pif1-like DEAD-box helicase" evidence="2">
    <location>
        <begin position="98"/>
        <end position="178"/>
    </location>
</feature>
<dbReference type="GO" id="GO:0006310">
    <property type="term" value="P:DNA recombination"/>
    <property type="evidence" value="ECO:0007669"/>
    <property type="project" value="UniProtKB-KW"/>
</dbReference>
<comment type="cofactor">
    <cofactor evidence="1">
        <name>Mg(2+)</name>
        <dbReference type="ChEBI" id="CHEBI:18420"/>
    </cofactor>
</comment>
<evidence type="ECO:0000313" key="3">
    <source>
        <dbReference type="EMBL" id="OAQ29427.1"/>
    </source>
</evidence>
<evidence type="ECO:0000256" key="1">
    <source>
        <dbReference type="RuleBase" id="RU363044"/>
    </source>
</evidence>
<evidence type="ECO:0000259" key="2">
    <source>
        <dbReference type="Pfam" id="PF05970"/>
    </source>
</evidence>
<dbReference type="PANTHER" id="PTHR10492">
    <property type="match status" value="1"/>
</dbReference>
<organism evidence="3 4">
    <name type="scientific">Linnemannia elongata AG-77</name>
    <dbReference type="NCBI Taxonomy" id="1314771"/>
    <lineage>
        <taxon>Eukaryota</taxon>
        <taxon>Fungi</taxon>
        <taxon>Fungi incertae sedis</taxon>
        <taxon>Mucoromycota</taxon>
        <taxon>Mortierellomycotina</taxon>
        <taxon>Mortierellomycetes</taxon>
        <taxon>Mortierellales</taxon>
        <taxon>Mortierellaceae</taxon>
        <taxon>Linnemannia</taxon>
    </lineage>
</organism>
<keyword evidence="1" id="KW-0233">DNA recombination</keyword>
<keyword evidence="1" id="KW-0378">Hydrolase</keyword>
<proteinExistence type="inferred from homology"/>
<dbReference type="GO" id="GO:0043139">
    <property type="term" value="F:5'-3' DNA helicase activity"/>
    <property type="evidence" value="ECO:0007669"/>
    <property type="project" value="UniProtKB-EC"/>
</dbReference>
<reference evidence="3 4" key="1">
    <citation type="submission" date="2016-05" db="EMBL/GenBank/DDBJ databases">
        <title>Genome sequencing reveals origins of a unique bacterial endosymbiosis in the earliest lineages of terrestrial Fungi.</title>
        <authorList>
            <consortium name="DOE Joint Genome Institute"/>
            <person name="Uehling J."/>
            <person name="Gryganskyi A."/>
            <person name="Hameed K."/>
            <person name="Tschaplinski T."/>
            <person name="Misztal P."/>
            <person name="Wu S."/>
            <person name="Desiro A."/>
            <person name="Vande Pol N."/>
            <person name="Du Z.-Y."/>
            <person name="Zienkiewicz A."/>
            <person name="Zienkiewicz K."/>
            <person name="Morin E."/>
            <person name="Tisserant E."/>
            <person name="Splivallo R."/>
            <person name="Hainaut M."/>
            <person name="Henrissat B."/>
            <person name="Ohm R."/>
            <person name="Kuo A."/>
            <person name="Yan J."/>
            <person name="Lipzen A."/>
            <person name="Nolan M."/>
            <person name="Labutti K."/>
            <person name="Barry K."/>
            <person name="Goldstein A."/>
            <person name="Labbe J."/>
            <person name="Schadt C."/>
            <person name="Tuskan G."/>
            <person name="Grigoriev I."/>
            <person name="Martin F."/>
            <person name="Vilgalys R."/>
            <person name="Bonito G."/>
        </authorList>
    </citation>
    <scope>NUCLEOTIDE SEQUENCE [LARGE SCALE GENOMIC DNA]</scope>
    <source>
        <strain evidence="3 4">AG-77</strain>
    </source>
</reference>
<evidence type="ECO:0000313" key="4">
    <source>
        <dbReference type="Proteomes" id="UP000078512"/>
    </source>
</evidence>
<dbReference type="PANTHER" id="PTHR10492:SF57">
    <property type="entry name" value="ATP-DEPENDENT DNA HELICASE"/>
    <property type="match status" value="1"/>
</dbReference>
<dbReference type="InterPro" id="IPR027417">
    <property type="entry name" value="P-loop_NTPase"/>
</dbReference>
<dbReference type="InterPro" id="IPR010285">
    <property type="entry name" value="DNA_helicase_pif1-like_DEAD"/>
</dbReference>
<comment type="similarity">
    <text evidence="1">Belongs to the helicase family.</text>
</comment>
<dbReference type="Pfam" id="PF05970">
    <property type="entry name" value="PIF1"/>
    <property type="match status" value="1"/>
</dbReference>
<keyword evidence="4" id="KW-1185">Reference proteome</keyword>
<dbReference type="EMBL" id="KV442041">
    <property type="protein sequence ID" value="OAQ29427.1"/>
    <property type="molecule type" value="Genomic_DNA"/>
</dbReference>
<dbReference type="GO" id="GO:0005524">
    <property type="term" value="F:ATP binding"/>
    <property type="evidence" value="ECO:0007669"/>
    <property type="project" value="UniProtKB-KW"/>
</dbReference>
<name>A0A197JVU7_9FUNG</name>
<sequence length="188" mass="21491">MEWNSQCDLKPDRFYELPLAPRWRLLEYATIILVLYCKTTSDPYGSLRKNNENTLMAYFMLNSIDEDTRHLTYIGTPEQFAEAMSSDFLYKVRKNGLLTSGQSHVFNTVIKAITKNTCKRLFFIDGPGGTGNTFLYNTMIEHIRGHFQNPVIVVASSGIASIILLGGYTAHHTFKIATTRYRHHSLPF</sequence>